<evidence type="ECO:0000313" key="3">
    <source>
        <dbReference type="EMBL" id="KAF3883965.1"/>
    </source>
</evidence>
<reference evidence="4" key="1">
    <citation type="journal article" date="2015" name="Genome Announc.">
        <title>Draft Genome Sequence of Tolypothrix boutellei Strain VB521301.</title>
        <authorList>
            <person name="Chandrababunaidu M.M."/>
            <person name="Singh D."/>
            <person name="Sen D."/>
            <person name="Bhan S."/>
            <person name="Das S."/>
            <person name="Gupta A."/>
            <person name="Adhikary S.P."/>
            <person name="Tripathy S."/>
        </authorList>
    </citation>
    <scope>NUCLEOTIDE SEQUENCE</scope>
    <source>
        <strain evidence="4">VB521301</strain>
    </source>
</reference>
<comment type="caution">
    <text evidence="4">The sequence shown here is derived from an EMBL/GenBank/DDBJ whole genome shotgun (WGS) entry which is preliminary data.</text>
</comment>
<keyword evidence="5" id="KW-1185">Reference proteome</keyword>
<keyword evidence="1" id="KW-0175">Coiled coil</keyword>
<proteinExistence type="predicted"/>
<evidence type="ECO:0000256" key="2">
    <source>
        <dbReference type="SAM" id="Phobius"/>
    </source>
</evidence>
<evidence type="ECO:0000256" key="1">
    <source>
        <dbReference type="SAM" id="Coils"/>
    </source>
</evidence>
<dbReference type="Proteomes" id="UP000029738">
    <property type="component" value="Unassembled WGS sequence"/>
</dbReference>
<dbReference type="STRING" id="1479485.DA73_0229225"/>
<protein>
    <submittedName>
        <fullName evidence="4">Uncharacterized protein</fullName>
    </submittedName>
</protein>
<feature type="transmembrane region" description="Helical" evidence="2">
    <location>
        <begin position="473"/>
        <end position="491"/>
    </location>
</feature>
<feature type="coiled-coil region" evidence="1">
    <location>
        <begin position="190"/>
        <end position="228"/>
    </location>
</feature>
<dbReference type="EMBL" id="JHEG04000002">
    <property type="protein sequence ID" value="KAF3883965.1"/>
    <property type="molecule type" value="Genomic_DNA"/>
</dbReference>
<gene>
    <name evidence="4" type="ORF">DA73_0229225</name>
    <name evidence="3" type="ORF">DA73_0400040455</name>
</gene>
<accession>A0A0C1N258</accession>
<keyword evidence="2" id="KW-0472">Membrane</keyword>
<keyword evidence="2" id="KW-0812">Transmembrane</keyword>
<evidence type="ECO:0000313" key="5">
    <source>
        <dbReference type="Proteomes" id="UP000029738"/>
    </source>
</evidence>
<dbReference type="AlphaFoldDB" id="A0A0C1N258"/>
<keyword evidence="2" id="KW-1133">Transmembrane helix</keyword>
<sequence length="518" mass="58539">MNLPAMFDLVLGLIFIYLIFSLLASEIQELIATLLQWRAAHLKKSVEIFLAGDVTSQDRQHELKSVIELANKLYDNPLIKNINQEAKGWFESLPRKFTWAIASFVRSLISSKDRGKQTIFGKGKHTGPSYIPADIYATTLLEVLELPKLVRWLTEARLERFKTARINEIRDILNQLQQQPVQDEKLRRFFNKLAINLQDLEKDYNEIIKTYKENRNSLTASVERMEISLKRFIDDFPKELLSQEPFSKVFKKLEYYQQDMFGNPQQAMLIGGLQPNIDEVVGIINKNSAIYQEIKTIFKTKDGAAYQEIQKLIENLPQSVVDNISVLAKRAGTKIESTREGIDRLRQEIELAFDSSMERASGVYKRNAKGVGILIGLSLAVAANADAFHMINRLSKDSALRTIIVQNAEKLSNPNVNNFSTVGDIKKLTNDADSILTAVSLPIGWTSANLSQQFRLTSSEEPVITPPRILRMIPGWIVSGFAIAMGAPFWFDVLSKFMNVRNAGKRPQSAKSVNDANG</sequence>
<dbReference type="OrthoDB" id="6286374at2"/>
<dbReference type="RefSeq" id="WP_038076688.1">
    <property type="nucleotide sequence ID" value="NZ_JHEG04000002.1"/>
</dbReference>
<reference evidence="3" key="2">
    <citation type="submission" date="2019-11" db="EMBL/GenBank/DDBJ databases">
        <title>Improved Assembly of Tolypothrix boutellei genome.</title>
        <authorList>
            <person name="Sarangi A.N."/>
            <person name="Mukherjee M."/>
            <person name="Ghosh S."/>
            <person name="Singh D."/>
            <person name="Das A."/>
            <person name="Kant S."/>
            <person name="Prusty A."/>
            <person name="Tripathy S."/>
        </authorList>
    </citation>
    <scope>NUCLEOTIDE SEQUENCE</scope>
    <source>
        <strain evidence="3">VB521301</strain>
    </source>
</reference>
<organism evidence="4">
    <name type="scientific">Tolypothrix bouteillei VB521301</name>
    <dbReference type="NCBI Taxonomy" id="1479485"/>
    <lineage>
        <taxon>Bacteria</taxon>
        <taxon>Bacillati</taxon>
        <taxon>Cyanobacteriota</taxon>
        <taxon>Cyanophyceae</taxon>
        <taxon>Nostocales</taxon>
        <taxon>Tolypothrichaceae</taxon>
        <taxon>Tolypothrix</taxon>
    </lineage>
</organism>
<evidence type="ECO:0000313" key="4">
    <source>
        <dbReference type="EMBL" id="KIE08622.1"/>
    </source>
</evidence>
<dbReference type="EMBL" id="JHEG02000058">
    <property type="protein sequence ID" value="KIE08622.1"/>
    <property type="molecule type" value="Genomic_DNA"/>
</dbReference>
<name>A0A0C1N258_9CYAN</name>